<keyword evidence="2" id="KW-1185">Reference proteome</keyword>
<gene>
    <name evidence="1" type="ORF">CQA63_02415</name>
</gene>
<evidence type="ECO:0008006" key="3">
    <source>
        <dbReference type="Google" id="ProtNLM"/>
    </source>
</evidence>
<evidence type="ECO:0000313" key="1">
    <source>
        <dbReference type="EMBL" id="RDU60429.1"/>
    </source>
</evidence>
<dbReference type="InterPro" id="IPR011990">
    <property type="entry name" value="TPR-like_helical_dom_sf"/>
</dbReference>
<evidence type="ECO:0000313" key="2">
    <source>
        <dbReference type="Proteomes" id="UP000256599"/>
    </source>
</evidence>
<dbReference type="Proteomes" id="UP000256599">
    <property type="component" value="Unassembled WGS sequence"/>
</dbReference>
<dbReference type="OrthoDB" id="5334568at2"/>
<comment type="caution">
    <text evidence="1">The sequence shown here is derived from an EMBL/GenBank/DDBJ whole genome shotgun (WGS) entry which is preliminary data.</text>
</comment>
<dbReference type="AlphaFoldDB" id="A0A3D8I5K3"/>
<reference evidence="1 2" key="1">
    <citation type="submission" date="2018-04" db="EMBL/GenBank/DDBJ databases">
        <title>Novel Campyloabacter and Helicobacter Species and Strains.</title>
        <authorList>
            <person name="Mannion A.J."/>
            <person name="Shen Z."/>
            <person name="Fox J.G."/>
        </authorList>
    </citation>
    <scope>NUCLEOTIDE SEQUENCE [LARGE SCALE GENOMIC DNA]</scope>
    <source>
        <strain evidence="1 2">MIT 98-6070</strain>
    </source>
</reference>
<proteinExistence type="predicted"/>
<name>A0A3D8I5K3_9HELI</name>
<sequence length="88" mass="10481">MADSIKTLTLAQIYEMQGLKEDALKIYREILLEHPDNKKAQTAIKRLMLEPKYAHLVNEEQKEFFSTLSSQEDILQFQRWLLKWNSKI</sequence>
<dbReference type="EMBL" id="NXLR01000003">
    <property type="protein sequence ID" value="RDU60429.1"/>
    <property type="molecule type" value="Genomic_DNA"/>
</dbReference>
<protein>
    <recommendedName>
        <fullName evidence="3">Tetratricopeptide repeat protein</fullName>
    </recommendedName>
</protein>
<dbReference type="Gene3D" id="1.25.40.10">
    <property type="entry name" value="Tetratricopeptide repeat domain"/>
    <property type="match status" value="1"/>
</dbReference>
<dbReference type="RefSeq" id="WP_104700308.1">
    <property type="nucleotide sequence ID" value="NZ_FZPP01000026.1"/>
</dbReference>
<accession>A0A3D8I5K3</accession>
<organism evidence="1 2">
    <name type="scientific">Helicobacter marmotae</name>
    <dbReference type="NCBI Taxonomy" id="152490"/>
    <lineage>
        <taxon>Bacteria</taxon>
        <taxon>Pseudomonadati</taxon>
        <taxon>Campylobacterota</taxon>
        <taxon>Epsilonproteobacteria</taxon>
        <taxon>Campylobacterales</taxon>
        <taxon>Helicobacteraceae</taxon>
        <taxon>Helicobacter</taxon>
    </lineage>
</organism>